<comment type="caution">
    <text evidence="3">The sequence shown here is derived from an EMBL/GenBank/DDBJ whole genome shotgun (WGS) entry which is preliminary data.</text>
</comment>
<evidence type="ECO:0000313" key="3">
    <source>
        <dbReference type="EMBL" id="OHT16120.1"/>
    </source>
</evidence>
<dbReference type="RefSeq" id="XP_068369256.1">
    <property type="nucleotide sequence ID" value="XM_068497251.1"/>
</dbReference>
<keyword evidence="2" id="KW-1133">Transmembrane helix</keyword>
<dbReference type="EMBL" id="MLAK01000145">
    <property type="protein sequence ID" value="OHT16120.1"/>
    <property type="molecule type" value="Genomic_DNA"/>
</dbReference>
<evidence type="ECO:0000256" key="2">
    <source>
        <dbReference type="SAM" id="Phobius"/>
    </source>
</evidence>
<accession>A0A1J4KZ30</accession>
<evidence type="ECO:0008006" key="5">
    <source>
        <dbReference type="Google" id="ProtNLM"/>
    </source>
</evidence>
<dbReference type="GeneID" id="94831955"/>
<evidence type="ECO:0000313" key="4">
    <source>
        <dbReference type="Proteomes" id="UP000179807"/>
    </source>
</evidence>
<feature type="transmembrane region" description="Helical" evidence="2">
    <location>
        <begin position="209"/>
        <end position="235"/>
    </location>
</feature>
<feature type="transmembrane region" description="Helical" evidence="2">
    <location>
        <begin position="313"/>
        <end position="332"/>
    </location>
</feature>
<feature type="transmembrane region" description="Helical" evidence="2">
    <location>
        <begin position="420"/>
        <end position="442"/>
    </location>
</feature>
<dbReference type="AlphaFoldDB" id="A0A1J4KZ30"/>
<reference evidence="3" key="1">
    <citation type="submission" date="2016-10" db="EMBL/GenBank/DDBJ databases">
        <authorList>
            <person name="Benchimol M."/>
            <person name="Almeida L.G."/>
            <person name="Vasconcelos A.T."/>
            <person name="Perreira-Neves A."/>
            <person name="Rosa I.A."/>
            <person name="Tasca T."/>
            <person name="Bogo M.R."/>
            <person name="de Souza W."/>
        </authorList>
    </citation>
    <scope>NUCLEOTIDE SEQUENCE [LARGE SCALE GENOMIC DNA]</scope>
    <source>
        <strain evidence="3">K</strain>
    </source>
</reference>
<dbReference type="OrthoDB" id="10631767at2759"/>
<evidence type="ECO:0000256" key="1">
    <source>
        <dbReference type="SAM" id="MobiDB-lite"/>
    </source>
</evidence>
<keyword evidence="4" id="KW-1185">Reference proteome</keyword>
<feature type="region of interest" description="Disordered" evidence="1">
    <location>
        <begin position="493"/>
        <end position="524"/>
    </location>
</feature>
<dbReference type="Proteomes" id="UP000179807">
    <property type="component" value="Unassembled WGS sequence"/>
</dbReference>
<protein>
    <recommendedName>
        <fullName evidence="5">Intimal thickness related receptor IRP domain-containing protein</fullName>
    </recommendedName>
</protein>
<feature type="transmembrane region" description="Helical" evidence="2">
    <location>
        <begin position="12"/>
        <end position="36"/>
    </location>
</feature>
<proteinExistence type="predicted"/>
<dbReference type="VEuPathDB" id="TrichDB:TRFO_13446"/>
<keyword evidence="2" id="KW-0812">Transmembrane</keyword>
<feature type="transmembrane region" description="Helical" evidence="2">
    <location>
        <begin position="277"/>
        <end position="301"/>
    </location>
</feature>
<name>A0A1J4KZ30_9EUKA</name>
<keyword evidence="2" id="KW-0472">Membrane</keyword>
<organism evidence="3 4">
    <name type="scientific">Tritrichomonas foetus</name>
    <dbReference type="NCBI Taxonomy" id="1144522"/>
    <lineage>
        <taxon>Eukaryota</taxon>
        <taxon>Metamonada</taxon>
        <taxon>Parabasalia</taxon>
        <taxon>Tritrichomonadida</taxon>
        <taxon>Tritrichomonadidae</taxon>
        <taxon>Tritrichomonas</taxon>
    </lineage>
</organism>
<gene>
    <name evidence="3" type="ORF">TRFO_13446</name>
</gene>
<feature type="transmembrane region" description="Helical" evidence="2">
    <location>
        <begin position="247"/>
        <end position="271"/>
    </location>
</feature>
<sequence>MRRFVQIEDFEILVLCIQIDHFLVIGIVFILIVSLIKIMNLFVYLCALCNSISIANYKNQAFLPGTIVKKIFDLNDGSFLSNFTFSECHGTCNLELILYNEADHSSVFEDEYKINPVCCQSNSDNCQPGFLKVKNNAPVMRRVFKIEGSQILNENLNKNKETSNNTKNVDFAVKESSLWTIILSNCGDKEFVINGNASFESTSQIDNRLFYLMVSVIICFIISLLYLFFWSYSVLKSTPTLAFNHKAFIATSSFLLLFFGSFIGFFIFWLLFGDSNIFIALGVSTFRALSIVSLLYMACSCLQYPNEIGFKNFYIIFAFLFIFSFFEVHGITKFNSRLTGTWNLGFSLIPFADFLLIFGVCLFTIIHAFKSAPQEVSDDSKRKKLLIVLSILLLLYTFCGLFICYQSYSLSIIAIRGKEWIEFSILPIFLISLDILCGWYLWDFNPMGWQTINDNNLKKGKHNDNFGLGNDLVQSDPESDPGFIPVIKTKTISKKKRKRSDDGFDFNDEFLDKPQPIPIDNKLD</sequence>
<feature type="transmembrane region" description="Helical" evidence="2">
    <location>
        <begin position="344"/>
        <end position="365"/>
    </location>
</feature>
<feature type="transmembrane region" description="Helical" evidence="2">
    <location>
        <begin position="385"/>
        <end position="408"/>
    </location>
</feature>